<dbReference type="RefSeq" id="WP_279253428.1">
    <property type="nucleotide sequence ID" value="NZ_SHNP01000005.1"/>
</dbReference>
<comment type="caution">
    <text evidence="3">The sequence shown here is derived from an EMBL/GenBank/DDBJ whole genome shotgun (WGS) entry which is preliminary data.</text>
</comment>
<keyword evidence="1" id="KW-0812">Transmembrane</keyword>
<feature type="transmembrane region" description="Helical" evidence="1">
    <location>
        <begin position="174"/>
        <end position="199"/>
    </location>
</feature>
<dbReference type="Pfam" id="PF00487">
    <property type="entry name" value="FA_desaturase"/>
    <property type="match status" value="1"/>
</dbReference>
<reference evidence="3" key="1">
    <citation type="submission" date="2019-02" db="EMBL/GenBank/DDBJ databases">
        <authorList>
            <person name="Li S.-H."/>
        </authorList>
    </citation>
    <scope>NUCLEOTIDE SEQUENCE</scope>
    <source>
        <strain evidence="3">IMCC8485</strain>
    </source>
</reference>
<dbReference type="PANTHER" id="PTHR12879">
    <property type="entry name" value="SPHINGOLIPID DELTA 4 DESATURASE/C-4 HYDROXYLASE PROTEIN DES2"/>
    <property type="match status" value="1"/>
</dbReference>
<feature type="transmembrane region" description="Helical" evidence="1">
    <location>
        <begin position="134"/>
        <end position="154"/>
    </location>
</feature>
<feature type="transmembrane region" description="Helical" evidence="1">
    <location>
        <begin position="43"/>
        <end position="66"/>
    </location>
</feature>
<proteinExistence type="predicted"/>
<keyword evidence="1" id="KW-1133">Transmembrane helix</keyword>
<feature type="transmembrane region" description="Helical" evidence="1">
    <location>
        <begin position="12"/>
        <end position="31"/>
    </location>
</feature>
<gene>
    <name evidence="3" type="ORF">EYC87_13975</name>
</gene>
<sequence>MSVNVGSLKQPSNTIFIQVAAVYALLVSAIYAVSRLNPNDTVLFLTTSVLAWAIIGWCQFALFNALHEGLHRRFGRPHREGLSYALAAYPLGFDETYRQVHLDHHKYFGDAQRDPDYPNYGIFPTSKRAFLGRFLLNVCGWYALLQFLGLHQGGDAIPVDSAKAPAKKRPLLKLLGAQLLVLLLFSVTVGWIYYFWLWLVPLATFGKLFTSTRAFCEHASPDNEPTIRTITGSYIGEKIFGVFCFHYHAEHHLYVGVPYNQLKQAHVLLENTLFTANDEQQPRYELYQRGYFQLLSKWFRELPL</sequence>
<protein>
    <submittedName>
        <fullName evidence="3">Fatty acid desaturase</fullName>
    </submittedName>
</protein>
<dbReference type="Proteomes" id="UP001143307">
    <property type="component" value="Unassembled WGS sequence"/>
</dbReference>
<feature type="domain" description="Fatty acid desaturase" evidence="2">
    <location>
        <begin position="50"/>
        <end position="272"/>
    </location>
</feature>
<organism evidence="3 4">
    <name type="scientific">Candidatus Seongchinamella marina</name>
    <dbReference type="NCBI Taxonomy" id="2518990"/>
    <lineage>
        <taxon>Bacteria</taxon>
        <taxon>Pseudomonadati</taxon>
        <taxon>Pseudomonadota</taxon>
        <taxon>Gammaproteobacteria</taxon>
        <taxon>Cellvibrionales</taxon>
        <taxon>Halieaceae</taxon>
        <taxon>Seongchinamella</taxon>
    </lineage>
</organism>
<dbReference type="PANTHER" id="PTHR12879:SF8">
    <property type="entry name" value="SPHINGOLIPID DELTA(4)-DESATURASE DES1"/>
    <property type="match status" value="1"/>
</dbReference>
<accession>A0ABT3SXG3</accession>
<evidence type="ECO:0000313" key="3">
    <source>
        <dbReference type="EMBL" id="MCX2974697.1"/>
    </source>
</evidence>
<name>A0ABT3SXG3_9GAMM</name>
<dbReference type="EMBL" id="SHNP01000005">
    <property type="protein sequence ID" value="MCX2974697.1"/>
    <property type="molecule type" value="Genomic_DNA"/>
</dbReference>
<dbReference type="InterPro" id="IPR005804">
    <property type="entry name" value="FA_desaturase_dom"/>
</dbReference>
<evidence type="ECO:0000256" key="1">
    <source>
        <dbReference type="SAM" id="Phobius"/>
    </source>
</evidence>
<evidence type="ECO:0000259" key="2">
    <source>
        <dbReference type="Pfam" id="PF00487"/>
    </source>
</evidence>
<evidence type="ECO:0000313" key="4">
    <source>
        <dbReference type="Proteomes" id="UP001143307"/>
    </source>
</evidence>
<keyword evidence="4" id="KW-1185">Reference proteome</keyword>
<keyword evidence="1" id="KW-0472">Membrane</keyword>